<protein>
    <submittedName>
        <fullName evidence="1">Uncharacterized protein</fullName>
    </submittedName>
</protein>
<sequence length="163" mass="18002">MKRGPYKEYTRNPNKSIPDTTKRSREKRARLLEEARSPDSSDEDSENQSPRHDNDPIIGNFMHGAPTGAIHGASTGAMHSTPTGAMSDPPVNNQDSSNESGSESDRSDEDGPSLTEFIFSDEETERFQTFSAAPDPVFSEVYMITSIPLCFIPLFRASHTIYG</sequence>
<reference evidence="1" key="1">
    <citation type="submission" date="2023-04" db="EMBL/GenBank/DDBJ databases">
        <title>A chromosome-level genome assembly of the parasitoid wasp Eretmocerus hayati.</title>
        <authorList>
            <person name="Zhong Y."/>
            <person name="Liu S."/>
            <person name="Liu Y."/>
        </authorList>
    </citation>
    <scope>NUCLEOTIDE SEQUENCE</scope>
    <source>
        <strain evidence="1">ZJU_SS_LIU_2023</strain>
    </source>
</reference>
<dbReference type="EMBL" id="CM056743">
    <property type="protein sequence ID" value="KAJ8672074.1"/>
    <property type="molecule type" value="Genomic_DNA"/>
</dbReference>
<evidence type="ECO:0000313" key="2">
    <source>
        <dbReference type="Proteomes" id="UP001239111"/>
    </source>
</evidence>
<organism evidence="1 2">
    <name type="scientific">Eretmocerus hayati</name>
    <dbReference type="NCBI Taxonomy" id="131215"/>
    <lineage>
        <taxon>Eukaryota</taxon>
        <taxon>Metazoa</taxon>
        <taxon>Ecdysozoa</taxon>
        <taxon>Arthropoda</taxon>
        <taxon>Hexapoda</taxon>
        <taxon>Insecta</taxon>
        <taxon>Pterygota</taxon>
        <taxon>Neoptera</taxon>
        <taxon>Endopterygota</taxon>
        <taxon>Hymenoptera</taxon>
        <taxon>Apocrita</taxon>
        <taxon>Proctotrupomorpha</taxon>
        <taxon>Chalcidoidea</taxon>
        <taxon>Aphelinidae</taxon>
        <taxon>Aphelininae</taxon>
        <taxon>Eretmocerus</taxon>
    </lineage>
</organism>
<proteinExistence type="predicted"/>
<evidence type="ECO:0000313" key="1">
    <source>
        <dbReference type="EMBL" id="KAJ8672074.1"/>
    </source>
</evidence>
<comment type="caution">
    <text evidence="1">The sequence shown here is derived from an EMBL/GenBank/DDBJ whole genome shotgun (WGS) entry which is preliminary data.</text>
</comment>
<gene>
    <name evidence="1" type="ORF">QAD02_003333</name>
</gene>
<name>A0ACC2NLU8_9HYME</name>
<accession>A0ACC2NLU8</accession>
<keyword evidence="2" id="KW-1185">Reference proteome</keyword>
<dbReference type="Proteomes" id="UP001239111">
    <property type="component" value="Chromosome 3"/>
</dbReference>